<keyword evidence="3" id="KW-1185">Reference proteome</keyword>
<reference evidence="2" key="1">
    <citation type="submission" date="2021-10" db="EMBL/GenBank/DDBJ databases">
        <authorList>
            <person name="Piombo E."/>
        </authorList>
    </citation>
    <scope>NUCLEOTIDE SEQUENCE</scope>
</reference>
<protein>
    <recommendedName>
        <fullName evidence="1">Amidohydrolase-related domain-containing protein</fullName>
    </recommendedName>
</protein>
<dbReference type="InterPro" id="IPR032466">
    <property type="entry name" value="Metal_Hydrolase"/>
</dbReference>
<dbReference type="Gene3D" id="3.20.20.140">
    <property type="entry name" value="Metal-dependent hydrolases"/>
    <property type="match status" value="1"/>
</dbReference>
<dbReference type="AlphaFoldDB" id="A0A9N9Z961"/>
<organism evidence="2 3">
    <name type="scientific">Clonostachys solani</name>
    <dbReference type="NCBI Taxonomy" id="160281"/>
    <lineage>
        <taxon>Eukaryota</taxon>
        <taxon>Fungi</taxon>
        <taxon>Dikarya</taxon>
        <taxon>Ascomycota</taxon>
        <taxon>Pezizomycotina</taxon>
        <taxon>Sordariomycetes</taxon>
        <taxon>Hypocreomycetidae</taxon>
        <taxon>Hypocreales</taxon>
        <taxon>Bionectriaceae</taxon>
        <taxon>Clonostachys</taxon>
    </lineage>
</organism>
<dbReference type="EMBL" id="CABFOC020000039">
    <property type="protein sequence ID" value="CAH0051089.1"/>
    <property type="molecule type" value="Genomic_DNA"/>
</dbReference>
<evidence type="ECO:0000313" key="3">
    <source>
        <dbReference type="Proteomes" id="UP000775872"/>
    </source>
</evidence>
<proteinExistence type="predicted"/>
<dbReference type="OrthoDB" id="2135488at2759"/>
<dbReference type="PANTHER" id="PTHR35563:SF2">
    <property type="entry name" value="BARREL METAL-DEPENDENT HYDROLASE, PUTATIVE (AFU_ORTHOLOGUE AFUA_1G16240)-RELATED"/>
    <property type="match status" value="1"/>
</dbReference>
<evidence type="ECO:0000313" key="2">
    <source>
        <dbReference type="EMBL" id="CAH0051089.1"/>
    </source>
</evidence>
<dbReference type="PANTHER" id="PTHR35563">
    <property type="entry name" value="BARREL METAL-DEPENDENT HYDROLASE, PUTATIVE (AFU_ORTHOLOGUE AFUA_1G16240)-RELATED"/>
    <property type="match status" value="1"/>
</dbReference>
<comment type="caution">
    <text evidence="2">The sequence shown here is derived from an EMBL/GenBank/DDBJ whole genome shotgun (WGS) entry which is preliminary data.</text>
</comment>
<dbReference type="InterPro" id="IPR006680">
    <property type="entry name" value="Amidohydro-rel"/>
</dbReference>
<sequence>MAAILARRGMLPPRSIEPRSSAIAVTIQSPSCARFIGSTFKPTLPAGAWDSHMHIIDTTRYPLPENAKPASHQATVRQALANAEHLALPNMVLVQLSNYGNDNSWVLDVLSELGPARSRGVVAFDPDTIGSRTLLQWHELGVRGVRLNLRSSNSVLSKVEIQTALRKYADKLRPMKTWSIGLYADMDVLDHVQPLISELQVKVVLEHFGSPTRLPLNPADQPGWNALKTMMGDPRVYVKISAPYLFSKDLDFADLESLAKALFDMRNGNGVVFGSDWPHTKSPGYDATLFRDKVVEWCGGDQVLLEKLFLRNAQNLWDVE</sequence>
<dbReference type="Pfam" id="PF04909">
    <property type="entry name" value="Amidohydro_2"/>
    <property type="match status" value="1"/>
</dbReference>
<accession>A0A9N9Z961</accession>
<gene>
    <name evidence="2" type="ORF">CSOL1703_00015986</name>
</gene>
<evidence type="ECO:0000259" key="1">
    <source>
        <dbReference type="Pfam" id="PF04909"/>
    </source>
</evidence>
<feature type="domain" description="Amidohydrolase-related" evidence="1">
    <location>
        <begin position="50"/>
        <end position="318"/>
    </location>
</feature>
<name>A0A9N9Z961_9HYPO</name>
<dbReference type="GO" id="GO:0016787">
    <property type="term" value="F:hydrolase activity"/>
    <property type="evidence" value="ECO:0007669"/>
    <property type="project" value="InterPro"/>
</dbReference>
<dbReference type="SUPFAM" id="SSF51556">
    <property type="entry name" value="Metallo-dependent hydrolases"/>
    <property type="match status" value="1"/>
</dbReference>
<dbReference type="InterPro" id="IPR052358">
    <property type="entry name" value="Aro_Compnd_Degr_Hydrolases"/>
</dbReference>
<dbReference type="Proteomes" id="UP000775872">
    <property type="component" value="Unassembled WGS sequence"/>
</dbReference>